<evidence type="ECO:0000256" key="5">
    <source>
        <dbReference type="SAM" id="MobiDB-lite"/>
    </source>
</evidence>
<dbReference type="InterPro" id="IPR007021">
    <property type="entry name" value="DUF659"/>
</dbReference>
<feature type="compositionally biased region" description="Low complexity" evidence="5">
    <location>
        <begin position="172"/>
        <end position="185"/>
    </location>
</feature>
<dbReference type="PANTHER" id="PTHR46951">
    <property type="entry name" value="BED-TYPE DOMAIN-CONTAINING PROTEIN"/>
    <property type="match status" value="1"/>
</dbReference>
<name>A0AAD8T114_LOLMU</name>
<feature type="region of interest" description="Disordered" evidence="5">
    <location>
        <begin position="1"/>
        <end position="30"/>
    </location>
</feature>
<evidence type="ECO:0000313" key="7">
    <source>
        <dbReference type="EMBL" id="KAK1667684.1"/>
    </source>
</evidence>
<keyword evidence="1" id="KW-0479">Metal-binding</keyword>
<feature type="domain" description="BED-type" evidence="6">
    <location>
        <begin position="38"/>
        <end position="88"/>
    </location>
</feature>
<keyword evidence="8" id="KW-1185">Reference proteome</keyword>
<dbReference type="EMBL" id="JAUUTY010000003">
    <property type="protein sequence ID" value="KAK1667684.1"/>
    <property type="molecule type" value="Genomic_DNA"/>
</dbReference>
<evidence type="ECO:0000259" key="6">
    <source>
        <dbReference type="PROSITE" id="PS50808"/>
    </source>
</evidence>
<evidence type="ECO:0000256" key="4">
    <source>
        <dbReference type="PROSITE-ProRule" id="PRU00027"/>
    </source>
</evidence>
<dbReference type="InterPro" id="IPR012337">
    <property type="entry name" value="RNaseH-like_sf"/>
</dbReference>
<dbReference type="Proteomes" id="UP001231189">
    <property type="component" value="Unassembled WGS sequence"/>
</dbReference>
<dbReference type="AlphaFoldDB" id="A0AAD8T114"/>
<organism evidence="7 8">
    <name type="scientific">Lolium multiflorum</name>
    <name type="common">Italian ryegrass</name>
    <name type="synonym">Lolium perenne subsp. multiflorum</name>
    <dbReference type="NCBI Taxonomy" id="4521"/>
    <lineage>
        <taxon>Eukaryota</taxon>
        <taxon>Viridiplantae</taxon>
        <taxon>Streptophyta</taxon>
        <taxon>Embryophyta</taxon>
        <taxon>Tracheophyta</taxon>
        <taxon>Spermatophyta</taxon>
        <taxon>Magnoliopsida</taxon>
        <taxon>Liliopsida</taxon>
        <taxon>Poales</taxon>
        <taxon>Poaceae</taxon>
        <taxon>BOP clade</taxon>
        <taxon>Pooideae</taxon>
        <taxon>Poodae</taxon>
        <taxon>Poeae</taxon>
        <taxon>Poeae Chloroplast Group 2 (Poeae type)</taxon>
        <taxon>Loliodinae</taxon>
        <taxon>Loliinae</taxon>
        <taxon>Lolium</taxon>
    </lineage>
</organism>
<dbReference type="GO" id="GO:0008270">
    <property type="term" value="F:zinc ion binding"/>
    <property type="evidence" value="ECO:0007669"/>
    <property type="project" value="UniProtKB-KW"/>
</dbReference>
<evidence type="ECO:0000256" key="3">
    <source>
        <dbReference type="ARBA" id="ARBA00022833"/>
    </source>
</evidence>
<feature type="compositionally biased region" description="Basic and acidic residues" evidence="5">
    <location>
        <begin position="221"/>
        <end position="230"/>
    </location>
</feature>
<proteinExistence type="predicted"/>
<dbReference type="Pfam" id="PF04937">
    <property type="entry name" value="DUF659"/>
    <property type="match status" value="1"/>
</dbReference>
<accession>A0AAD8T114</accession>
<dbReference type="InterPro" id="IPR003656">
    <property type="entry name" value="Znf_BED"/>
</dbReference>
<protein>
    <recommendedName>
        <fullName evidence="6">BED-type domain-containing protein</fullName>
    </recommendedName>
</protein>
<reference evidence="7" key="1">
    <citation type="submission" date="2023-07" db="EMBL/GenBank/DDBJ databases">
        <title>A chromosome-level genome assembly of Lolium multiflorum.</title>
        <authorList>
            <person name="Chen Y."/>
            <person name="Copetti D."/>
            <person name="Kolliker R."/>
            <person name="Studer B."/>
        </authorList>
    </citation>
    <scope>NUCLEOTIDE SEQUENCE</scope>
    <source>
        <strain evidence="7">02402/16</strain>
        <tissue evidence="7">Leaf</tissue>
    </source>
</reference>
<gene>
    <name evidence="7" type="ORF">QYE76_055843</name>
</gene>
<feature type="region of interest" description="Disordered" evidence="5">
    <location>
        <begin position="147"/>
        <end position="230"/>
    </location>
</feature>
<dbReference type="PANTHER" id="PTHR46951:SF2">
    <property type="entry name" value="BED-TYPE DOMAIN-CONTAINING PROTEIN"/>
    <property type="match status" value="1"/>
</dbReference>
<keyword evidence="3" id="KW-0862">Zinc</keyword>
<sequence>MARRRRPASTPAPLEVEGDGLLRDTHPPSRGAGIADDGILENVWAHGEKLGVGFRCKYCSTTRKGGGATRLRQHLAGRRGHVAACTQVPPQVRKAMVISLRNLKQRKNATKDYRTRMEEAVQHNIACRDVDNGKEAHQIPVKMEEQVPPEEFPCSHKMESHGTYEHGDDSGSESSAGASASDAGSCVGGRGVLPQKKFGKSGLRRLGRDAGHVPRQAPRKTPIDRIDNKETRSKLGKAWAKMFHANGIPGRKADCPYFRSAMKLTQQLGPGMFIPSGEEIDGVYLDAIEKELKEDLCQFKKEWEAYGVTVVCDSWTGPTMTSTVNFYLSCNSRMFFHKSVDATGKIGNVGFLYGEIKQVIQDIGVQNVVQVVTDSGDSYKKACLKLIAEYNQIVWQPCAADAVNLMLEDIAKFPEVAQVMDSAEQIYKFFYSLDTLLAEMKAKVGGELVPPNATRFGAIFVFIQSFWDRKDKFSKWMLSKEWKRSTWSKKPEGKHAYGCLTSGPWWDKVKWVINALEPIYCLLCYADQQKGSSISGFMSRSISVHHELQEQLGSGSSDFNRIMDVVNTRLTMLESDNFMIAAGALNPEGHYSYKHSLCREPKYAHELTLAISKLADSTENAVDALCQLHQFISYRGIFESTEARDAACHMTPAAWWMAFGRQYPAIQKFALRIVSQCSLSRGCERTSSTFDLLQMQQRNHLGYAKLCKLQYVHYNLRLRLRHSEGEKENDMSTAMYVMDDTLFPTGNPLMDWFDASICESELPMGEQGVPPMLPEAVDAYH</sequence>
<keyword evidence="2 4" id="KW-0863">Zinc-finger</keyword>
<dbReference type="SUPFAM" id="SSF53098">
    <property type="entry name" value="Ribonuclease H-like"/>
    <property type="match status" value="1"/>
</dbReference>
<dbReference type="PROSITE" id="PS50808">
    <property type="entry name" value="ZF_BED"/>
    <property type="match status" value="1"/>
</dbReference>
<dbReference type="GO" id="GO:0003677">
    <property type="term" value="F:DNA binding"/>
    <property type="evidence" value="ECO:0007669"/>
    <property type="project" value="InterPro"/>
</dbReference>
<evidence type="ECO:0000256" key="1">
    <source>
        <dbReference type="ARBA" id="ARBA00022723"/>
    </source>
</evidence>
<feature type="compositionally biased region" description="Basic and acidic residues" evidence="5">
    <location>
        <begin position="153"/>
        <end position="169"/>
    </location>
</feature>
<evidence type="ECO:0000256" key="2">
    <source>
        <dbReference type="ARBA" id="ARBA00022771"/>
    </source>
</evidence>
<evidence type="ECO:0000313" key="8">
    <source>
        <dbReference type="Proteomes" id="UP001231189"/>
    </source>
</evidence>
<comment type="caution">
    <text evidence="7">The sequence shown here is derived from an EMBL/GenBank/DDBJ whole genome shotgun (WGS) entry which is preliminary data.</text>
</comment>